<dbReference type="InterPro" id="IPR016181">
    <property type="entry name" value="Acyl_CoA_acyltransferase"/>
</dbReference>
<organism evidence="2 3">
    <name type="scientific">Vibrio furnissii</name>
    <dbReference type="NCBI Taxonomy" id="29494"/>
    <lineage>
        <taxon>Bacteria</taxon>
        <taxon>Pseudomonadati</taxon>
        <taxon>Pseudomonadota</taxon>
        <taxon>Gammaproteobacteria</taxon>
        <taxon>Vibrionales</taxon>
        <taxon>Vibrionaceae</taxon>
        <taxon>Vibrio</taxon>
    </lineage>
</organism>
<dbReference type="RefSeq" id="WP_014205396.1">
    <property type="nucleotide sequence ID" value="NZ_CP046795.1"/>
</dbReference>
<evidence type="ECO:0000313" key="3">
    <source>
        <dbReference type="Proteomes" id="UP000051221"/>
    </source>
</evidence>
<sequence>MSPDFQIITQRLQLRLISLDEATELRRCVCHSPSLHQWIDWCSAQFSLQEAERFILATRLNWVKADAYGFGVFDKKQQTLIGMVAINEFYHTFNMASLGYWIADAYQHHGMGKEALDALIEFCFSRLELTRLEIVCDPLNAASQRLAIACGAEQESIARNRFLFDGEPRDGIVYSLIPE</sequence>
<dbReference type="OMA" id="LYHTFNM"/>
<dbReference type="Gene3D" id="3.40.630.30">
    <property type="match status" value="1"/>
</dbReference>
<dbReference type="PROSITE" id="PS51186">
    <property type="entry name" value="GNAT"/>
    <property type="match status" value="1"/>
</dbReference>
<dbReference type="InParanoid" id="A0A0Q2MBM1"/>
<dbReference type="Pfam" id="PF13302">
    <property type="entry name" value="Acetyltransf_3"/>
    <property type="match status" value="1"/>
</dbReference>
<comment type="caution">
    <text evidence="2">The sequence shown here is derived from an EMBL/GenBank/DDBJ whole genome shotgun (WGS) entry which is preliminary data.</text>
</comment>
<dbReference type="PANTHER" id="PTHR43441:SF11">
    <property type="entry name" value="RIBOSOMAL-PROTEIN-SERINE ACETYLTRANSFERASE"/>
    <property type="match status" value="1"/>
</dbReference>
<dbReference type="OrthoDB" id="5292292at2"/>
<keyword evidence="3" id="KW-1185">Reference proteome</keyword>
<name>A0A0Q2MBM1_VIBFU</name>
<dbReference type="Proteomes" id="UP000051221">
    <property type="component" value="Unassembled WGS sequence"/>
</dbReference>
<dbReference type="GO" id="GO:0005737">
    <property type="term" value="C:cytoplasm"/>
    <property type="evidence" value="ECO:0007669"/>
    <property type="project" value="TreeGrafter"/>
</dbReference>
<keyword evidence="2" id="KW-0808">Transferase</keyword>
<dbReference type="SUPFAM" id="SSF55729">
    <property type="entry name" value="Acyl-CoA N-acyltransferases (Nat)"/>
    <property type="match status" value="1"/>
</dbReference>
<feature type="domain" description="N-acetyltransferase" evidence="1">
    <location>
        <begin position="17"/>
        <end position="179"/>
    </location>
</feature>
<dbReference type="EMBL" id="LKHS01000010">
    <property type="protein sequence ID" value="KQH85457.1"/>
    <property type="molecule type" value="Genomic_DNA"/>
</dbReference>
<evidence type="ECO:0000259" key="1">
    <source>
        <dbReference type="PROSITE" id="PS51186"/>
    </source>
</evidence>
<evidence type="ECO:0000313" key="2">
    <source>
        <dbReference type="EMBL" id="KQH85457.1"/>
    </source>
</evidence>
<dbReference type="InterPro" id="IPR051908">
    <property type="entry name" value="Ribosomal_N-acetyltransferase"/>
</dbReference>
<dbReference type="AlphaFoldDB" id="A0A0Q2MBM1"/>
<dbReference type="GO" id="GO:0008999">
    <property type="term" value="F:protein-N-terminal-alanine acetyltransferase activity"/>
    <property type="evidence" value="ECO:0007669"/>
    <property type="project" value="TreeGrafter"/>
</dbReference>
<reference evidence="2 3" key="1">
    <citation type="submission" date="2015-08" db="EMBL/GenBank/DDBJ databases">
        <title>Antibacterial properties of a collection of Vibrionaceae strains.</title>
        <authorList>
            <person name="Giubergia S."/>
        </authorList>
    </citation>
    <scope>NUCLEOTIDE SEQUENCE [LARGE SCALE GENOMIC DNA]</scope>
    <source>
        <strain evidence="2 3">S0821</strain>
    </source>
</reference>
<proteinExistence type="predicted"/>
<gene>
    <name evidence="2" type="ORF">AMR76_13205</name>
</gene>
<accession>A0A0Q2MBM1</accession>
<protein>
    <submittedName>
        <fullName evidence="2">Ribosomal-protein-serine acetyltransferase</fullName>
    </submittedName>
</protein>
<dbReference type="GO" id="GO:1990189">
    <property type="term" value="F:protein N-terminal-serine acetyltransferase activity"/>
    <property type="evidence" value="ECO:0007669"/>
    <property type="project" value="TreeGrafter"/>
</dbReference>
<dbReference type="InterPro" id="IPR000182">
    <property type="entry name" value="GNAT_dom"/>
</dbReference>
<dbReference type="PANTHER" id="PTHR43441">
    <property type="entry name" value="RIBOSOMAL-PROTEIN-SERINE ACETYLTRANSFERASE"/>
    <property type="match status" value="1"/>
</dbReference>